<comment type="subcellular location">
    <subcellularLocation>
        <location evidence="1">Cell envelope</location>
    </subcellularLocation>
</comment>
<dbReference type="Gene3D" id="3.90.10.10">
    <property type="entry name" value="Cytochrome C3"/>
    <property type="match status" value="1"/>
</dbReference>
<gene>
    <name evidence="9" type="ORF">HDG70_000187</name>
</gene>
<keyword evidence="3" id="KW-0349">Heme</keyword>
<proteinExistence type="predicted"/>
<comment type="caution">
    <text evidence="9">The sequence shown here is derived from an EMBL/GenBank/DDBJ whole genome shotgun (WGS) entry which is preliminary data.</text>
</comment>
<dbReference type="CDD" id="cd08168">
    <property type="entry name" value="Cytochrom_C3"/>
    <property type="match status" value="1"/>
</dbReference>
<dbReference type="RefSeq" id="WP_028051368.1">
    <property type="nucleotide sequence ID" value="NZ_ATYG01000001.1"/>
</dbReference>
<evidence type="ECO:0000313" key="10">
    <source>
        <dbReference type="Proteomes" id="UP000604066"/>
    </source>
</evidence>
<feature type="domain" description="NapC/NirT cytochrome c N-terminal" evidence="8">
    <location>
        <begin position="5"/>
        <end position="146"/>
    </location>
</feature>
<accession>A0ABX2R5N8</accession>
<evidence type="ECO:0000256" key="3">
    <source>
        <dbReference type="ARBA" id="ARBA00022617"/>
    </source>
</evidence>
<dbReference type="InterPro" id="IPR036280">
    <property type="entry name" value="Multihaem_cyt_sf"/>
</dbReference>
<dbReference type="PANTHER" id="PTHR35038:SF5">
    <property type="entry name" value="CYTOCHROME C-TYPE PROTEIN NRFB"/>
    <property type="match status" value="1"/>
</dbReference>
<keyword evidence="6" id="KW-0249">Electron transport</keyword>
<keyword evidence="10" id="KW-1185">Reference proteome</keyword>
<keyword evidence="2" id="KW-0813">Transport</keyword>
<dbReference type="InterPro" id="IPR051829">
    <property type="entry name" value="Multiheme_Cytochr_ET"/>
</dbReference>
<dbReference type="InterPro" id="IPR038266">
    <property type="entry name" value="NapC/NirT_cytc_sf"/>
</dbReference>
<evidence type="ECO:0000256" key="4">
    <source>
        <dbReference type="ARBA" id="ARBA00022723"/>
    </source>
</evidence>
<sequence>MKKKLLLTLVIAGIILLSALGIGIHETSKPTFCNTCHSMKPYVTAWKTSAHSKTDCMACHRDPGLVGLVKVKLGGLKQVAIELTRKPEPAEIKGKAEVPNRRCQSCHELNKLPGPTAINFSHELHAGKKGLECVTCHGDLVHGEPKTLKMQDCLDCHKAKNGPVKCESCHQSKATMKPQNHDAKWLAAHGTAAKKDLAACTGCHTGDLGVEKYCNTCHNGVQMPHPKGWLQNHKVSDVKVCNTCHEKPVEGGKAQTCISCHQVEMPHPANWTSTHGKFTLQNKNVNCYSCHTKTECSSCHKIDMPHPATWLSTHGKTALAKGTSSCYGSCHTKATCDSCHKVPMPHSSSFKTTTHGVTALAKGTSTCYTCHSKNSCNSCHTRKSPHNSTFLTVHSKEYRENPAKCNTCHTNKTTCNTCHQKLGHDSSWIVRHGQVAKTQTSCLPCHRQPDYCSTCHPKTGHDERWIQNHGITAKLRPESCTPCHDFKSFCKKCHN</sequence>
<organism evidence="9 10">
    <name type="scientific">Carboxydothermus ferrireducens DSM 11255</name>
    <dbReference type="NCBI Taxonomy" id="1119529"/>
    <lineage>
        <taxon>Bacteria</taxon>
        <taxon>Bacillati</taxon>
        <taxon>Bacillota</taxon>
        <taxon>Clostridia</taxon>
        <taxon>Thermoanaerobacterales</taxon>
        <taxon>Thermoanaerobacteraceae</taxon>
        <taxon>Carboxydothermus</taxon>
    </lineage>
</organism>
<keyword evidence="4" id="KW-0479">Metal-binding</keyword>
<reference evidence="9 10" key="1">
    <citation type="submission" date="2020-07" db="EMBL/GenBank/DDBJ databases">
        <title>Genomic Encyclopedia of Type Strains, Phase III (KMG-III): the genomes of soil and plant-associated and newly described type strains.</title>
        <authorList>
            <person name="Whitman W."/>
        </authorList>
    </citation>
    <scope>NUCLEOTIDE SEQUENCE [LARGE SCALE GENOMIC DNA]</scope>
    <source>
        <strain evidence="9 10">DSM 11255</strain>
    </source>
</reference>
<protein>
    <submittedName>
        <fullName evidence="9">Nitrate/TMAO reductase-like tetraheme cytochrome c subunit</fullName>
    </submittedName>
</protein>
<evidence type="ECO:0000259" key="8">
    <source>
        <dbReference type="Pfam" id="PF03264"/>
    </source>
</evidence>
<dbReference type="SUPFAM" id="SSF48695">
    <property type="entry name" value="Multiheme cytochromes"/>
    <property type="match status" value="3"/>
</dbReference>
<evidence type="ECO:0000256" key="5">
    <source>
        <dbReference type="ARBA" id="ARBA00022729"/>
    </source>
</evidence>
<dbReference type="Proteomes" id="UP000604066">
    <property type="component" value="Unassembled WGS sequence"/>
</dbReference>
<dbReference type="Pfam" id="PF03264">
    <property type="entry name" value="Cytochrom_NNT"/>
    <property type="match status" value="1"/>
</dbReference>
<evidence type="ECO:0000256" key="1">
    <source>
        <dbReference type="ARBA" id="ARBA00004196"/>
    </source>
</evidence>
<keyword evidence="5" id="KW-0732">Signal</keyword>
<evidence type="ECO:0000256" key="6">
    <source>
        <dbReference type="ARBA" id="ARBA00022982"/>
    </source>
</evidence>
<dbReference type="InterPro" id="IPR005126">
    <property type="entry name" value="NapC/NirT_cyt_c_N"/>
</dbReference>
<dbReference type="EMBL" id="JACCBS010000001">
    <property type="protein sequence ID" value="NYE56481.1"/>
    <property type="molecule type" value="Genomic_DNA"/>
</dbReference>
<keyword evidence="7" id="KW-0408">Iron</keyword>
<evidence type="ECO:0000313" key="9">
    <source>
        <dbReference type="EMBL" id="NYE56481.1"/>
    </source>
</evidence>
<evidence type="ECO:0000256" key="7">
    <source>
        <dbReference type="ARBA" id="ARBA00023004"/>
    </source>
</evidence>
<evidence type="ECO:0000256" key="2">
    <source>
        <dbReference type="ARBA" id="ARBA00022448"/>
    </source>
</evidence>
<dbReference type="Gene3D" id="1.10.3820.10">
    <property type="entry name" value="Di-heme elbow motif domain"/>
    <property type="match status" value="1"/>
</dbReference>
<dbReference type="PANTHER" id="PTHR35038">
    <property type="entry name" value="DISSIMILATORY SULFITE REDUCTASE SIRA"/>
    <property type="match status" value="1"/>
</dbReference>
<name>A0ABX2R5N8_9THEO</name>